<gene>
    <name evidence="8" type="ORF">O3M35_001838</name>
</gene>
<feature type="transmembrane region" description="Helical" evidence="6">
    <location>
        <begin position="100"/>
        <end position="119"/>
    </location>
</feature>
<feature type="transmembrane region" description="Helical" evidence="6">
    <location>
        <begin position="304"/>
        <end position="326"/>
    </location>
</feature>
<feature type="transmembrane region" description="Helical" evidence="6">
    <location>
        <begin position="210"/>
        <end position="230"/>
    </location>
</feature>
<reference evidence="8 9" key="1">
    <citation type="submission" date="2022-12" db="EMBL/GenBank/DDBJ databases">
        <title>Chromosome-level genome assembly of true bugs.</title>
        <authorList>
            <person name="Ma L."/>
            <person name="Li H."/>
        </authorList>
    </citation>
    <scope>NUCLEOTIDE SEQUENCE [LARGE SCALE GENOMIC DNA]</scope>
    <source>
        <strain evidence="8">Lab_2022b</strain>
    </source>
</reference>
<feature type="transmembrane region" description="Helical" evidence="6">
    <location>
        <begin position="154"/>
        <end position="173"/>
    </location>
</feature>
<protein>
    <recommendedName>
        <fullName evidence="7">Sugar phosphate transporter domain-containing protein</fullName>
    </recommendedName>
</protein>
<dbReference type="GO" id="GO:0016020">
    <property type="term" value="C:membrane"/>
    <property type="evidence" value="ECO:0007669"/>
    <property type="project" value="UniProtKB-SubCell"/>
</dbReference>
<dbReference type="Pfam" id="PF03151">
    <property type="entry name" value="TPT"/>
    <property type="match status" value="1"/>
</dbReference>
<evidence type="ECO:0000256" key="5">
    <source>
        <dbReference type="SAM" id="MobiDB-lite"/>
    </source>
</evidence>
<dbReference type="InterPro" id="IPR004853">
    <property type="entry name" value="Sugar_P_trans_dom"/>
</dbReference>
<feature type="transmembrane region" description="Helical" evidence="6">
    <location>
        <begin position="69"/>
        <end position="88"/>
    </location>
</feature>
<feature type="transmembrane region" description="Helical" evidence="6">
    <location>
        <begin position="250"/>
        <end position="270"/>
    </location>
</feature>
<evidence type="ECO:0000256" key="3">
    <source>
        <dbReference type="ARBA" id="ARBA00022989"/>
    </source>
</evidence>
<feature type="transmembrane region" description="Helical" evidence="6">
    <location>
        <begin position="277"/>
        <end position="298"/>
    </location>
</feature>
<feature type="domain" description="Sugar phosphate transporter" evidence="7">
    <location>
        <begin position="41"/>
        <end position="324"/>
    </location>
</feature>
<evidence type="ECO:0000256" key="6">
    <source>
        <dbReference type="SAM" id="Phobius"/>
    </source>
</evidence>
<feature type="transmembrane region" description="Helical" evidence="6">
    <location>
        <begin position="179"/>
        <end position="198"/>
    </location>
</feature>
<feature type="transmembrane region" description="Helical" evidence="6">
    <location>
        <begin position="40"/>
        <end position="63"/>
    </location>
</feature>
<evidence type="ECO:0000313" key="8">
    <source>
        <dbReference type="EMBL" id="KAK9500600.1"/>
    </source>
</evidence>
<keyword evidence="4 6" id="KW-0472">Membrane</keyword>
<dbReference type="EMBL" id="JAPXFL010000010">
    <property type="protein sequence ID" value="KAK9500600.1"/>
    <property type="molecule type" value="Genomic_DNA"/>
</dbReference>
<evidence type="ECO:0000259" key="7">
    <source>
        <dbReference type="Pfam" id="PF03151"/>
    </source>
</evidence>
<evidence type="ECO:0000313" key="9">
    <source>
        <dbReference type="Proteomes" id="UP001461498"/>
    </source>
</evidence>
<feature type="region of interest" description="Disordered" evidence="5">
    <location>
        <begin position="1"/>
        <end position="21"/>
    </location>
</feature>
<name>A0AAW1CRE8_9HEMI</name>
<comment type="caution">
    <text evidence="8">The sequence shown here is derived from an EMBL/GenBank/DDBJ whole genome shotgun (WGS) entry which is preliminary data.</text>
</comment>
<evidence type="ECO:0000256" key="1">
    <source>
        <dbReference type="ARBA" id="ARBA00004141"/>
    </source>
</evidence>
<keyword evidence="2 6" id="KW-0812">Transmembrane</keyword>
<proteinExistence type="predicted"/>
<keyword evidence="9" id="KW-1185">Reference proteome</keyword>
<keyword evidence="3 6" id="KW-1133">Transmembrane helix</keyword>
<sequence>MSTTVQLLDPHGDDDPPPPISSLQVPHPTRSSLWMKINSALFYAVSSFMIMVVNKSVLTSYGFPSFQTVAFGQMLTTVVVLYCAKYFGVISFPDLESKTFQQLSPLPFITVANMIFGLGGTKELSLPMFTMLRRFSILMTMLAEYWVLNVRQKLSVKISVALMIFGAIIAALSDLGFNLHGYVFVLLSDFLTAANGVYTKKILGTNKVMGKYGVMFYCSLFMLPFSAAGVCLSGDLALVIKYPLWSDPLFFIEFILSCSMGFILTYSVILCTEHNSALTTTIMGCLKNILVTYLGMFFIGGDYIFSYTNFVGISLSVVGSVLYSYVTFKPEKSKALGSSATMRI</sequence>
<dbReference type="Proteomes" id="UP001461498">
    <property type="component" value="Unassembled WGS sequence"/>
</dbReference>
<comment type="subcellular location">
    <subcellularLocation>
        <location evidence="1">Membrane</location>
        <topology evidence="1">Multi-pass membrane protein</topology>
    </subcellularLocation>
</comment>
<evidence type="ECO:0000256" key="2">
    <source>
        <dbReference type="ARBA" id="ARBA00022692"/>
    </source>
</evidence>
<dbReference type="InterPro" id="IPR050186">
    <property type="entry name" value="TPT_transporter"/>
</dbReference>
<organism evidence="8 9">
    <name type="scientific">Rhynocoris fuscipes</name>
    <dbReference type="NCBI Taxonomy" id="488301"/>
    <lineage>
        <taxon>Eukaryota</taxon>
        <taxon>Metazoa</taxon>
        <taxon>Ecdysozoa</taxon>
        <taxon>Arthropoda</taxon>
        <taxon>Hexapoda</taxon>
        <taxon>Insecta</taxon>
        <taxon>Pterygota</taxon>
        <taxon>Neoptera</taxon>
        <taxon>Paraneoptera</taxon>
        <taxon>Hemiptera</taxon>
        <taxon>Heteroptera</taxon>
        <taxon>Panheteroptera</taxon>
        <taxon>Cimicomorpha</taxon>
        <taxon>Reduviidae</taxon>
        <taxon>Harpactorinae</taxon>
        <taxon>Harpactorini</taxon>
        <taxon>Rhynocoris</taxon>
    </lineage>
</organism>
<dbReference type="PANTHER" id="PTHR11132">
    <property type="entry name" value="SOLUTE CARRIER FAMILY 35"/>
    <property type="match status" value="1"/>
</dbReference>
<accession>A0AAW1CRE8</accession>
<evidence type="ECO:0000256" key="4">
    <source>
        <dbReference type="ARBA" id="ARBA00023136"/>
    </source>
</evidence>
<dbReference type="AlphaFoldDB" id="A0AAW1CRE8"/>
<feature type="transmembrane region" description="Helical" evidence="6">
    <location>
        <begin position="131"/>
        <end position="147"/>
    </location>
</feature>